<reference evidence="3 4" key="1">
    <citation type="submission" date="2024-09" db="EMBL/GenBank/DDBJ databases">
        <authorList>
            <person name="Sun Q."/>
            <person name="Mori K."/>
        </authorList>
    </citation>
    <scope>NUCLEOTIDE SEQUENCE [LARGE SCALE GENOMIC DNA]</scope>
    <source>
        <strain evidence="3 4">NCAIM B.02604</strain>
    </source>
</reference>
<proteinExistence type="inferred from homology"/>
<dbReference type="InterPro" id="IPR016300">
    <property type="entry name" value="ATPase_ArsA/GET3"/>
</dbReference>
<dbReference type="Proteomes" id="UP001589862">
    <property type="component" value="Unassembled WGS sequence"/>
</dbReference>
<organism evidence="3 4">
    <name type="scientific">Micrococcoides hystricis</name>
    <dbReference type="NCBI Taxonomy" id="1572761"/>
    <lineage>
        <taxon>Bacteria</taxon>
        <taxon>Bacillati</taxon>
        <taxon>Actinomycetota</taxon>
        <taxon>Actinomycetes</taxon>
        <taxon>Micrococcales</taxon>
        <taxon>Micrococcaceae</taxon>
        <taxon>Micrococcoides</taxon>
    </lineage>
</organism>
<dbReference type="RefSeq" id="WP_377459004.1">
    <property type="nucleotide sequence ID" value="NZ_JBHLUB010000028.1"/>
</dbReference>
<evidence type="ECO:0000256" key="1">
    <source>
        <dbReference type="ARBA" id="ARBA00011040"/>
    </source>
</evidence>
<dbReference type="Gene3D" id="3.40.50.300">
    <property type="entry name" value="P-loop containing nucleotide triphosphate hydrolases"/>
    <property type="match status" value="1"/>
</dbReference>
<dbReference type="SUPFAM" id="SSF52540">
    <property type="entry name" value="P-loop containing nucleoside triphosphate hydrolases"/>
    <property type="match status" value="1"/>
</dbReference>
<evidence type="ECO:0000313" key="4">
    <source>
        <dbReference type="Proteomes" id="UP001589862"/>
    </source>
</evidence>
<gene>
    <name evidence="3" type="ORF">ACFFFR_06835</name>
</gene>
<protein>
    <submittedName>
        <fullName evidence="3">ArsA family ATPase</fullName>
    </submittedName>
</protein>
<sequence>MLLELAQTHRVLFFGGKGGVGKTSMAAATAVGAAAAGRSTLLVSTDPAHNLGHLWGQPIGPEPVTLQQNLDAVEIDPEATTDEHLAAVAQTLYAMMPEHLRGEVDKYLALSRQSPGTHEAAILERIADLIQLGLENYELVIFDTAPSGHTTRLMALPEIMSSWTDGLLQNRTKSEKYAAAVRGLTRDRDRAAVMSDGTPTDPILARDQKIRQILLRRQARFRQLREVLTDQTLTCFVMVLTAERLPVLETVELHAQLVATKVKVAGAVVNRRSPTDQGQFLAERAALEEQYVAQLRDELPDSVQITQVLLLPGELVGADALAALAQML</sequence>
<comment type="similarity">
    <text evidence="1">Belongs to the arsA ATPase family.</text>
</comment>
<dbReference type="InterPro" id="IPR025723">
    <property type="entry name" value="ArsA/GET3_ATPase-like"/>
</dbReference>
<keyword evidence="4" id="KW-1185">Reference proteome</keyword>
<dbReference type="NCBIfam" id="TIGR00345">
    <property type="entry name" value="GET3_arsA_TRC40"/>
    <property type="match status" value="1"/>
</dbReference>
<accession>A0ABV6PAI0</accession>
<dbReference type="InterPro" id="IPR027417">
    <property type="entry name" value="P-loop_NTPase"/>
</dbReference>
<comment type="caution">
    <text evidence="3">The sequence shown here is derived from an EMBL/GenBank/DDBJ whole genome shotgun (WGS) entry which is preliminary data.</text>
</comment>
<dbReference type="PANTHER" id="PTHR10803:SF3">
    <property type="entry name" value="ATPASE GET3"/>
    <property type="match status" value="1"/>
</dbReference>
<evidence type="ECO:0000313" key="3">
    <source>
        <dbReference type="EMBL" id="MFC0582098.1"/>
    </source>
</evidence>
<dbReference type="Pfam" id="PF02374">
    <property type="entry name" value="ArsA_ATPase"/>
    <property type="match status" value="1"/>
</dbReference>
<feature type="domain" description="ArsA/GET3 Anion-transporting ATPase-like" evidence="2">
    <location>
        <begin position="9"/>
        <end position="328"/>
    </location>
</feature>
<name>A0ABV6PAI0_9MICC</name>
<dbReference type="PANTHER" id="PTHR10803">
    <property type="entry name" value="ARSENICAL PUMP-DRIVING ATPASE ARSENITE-TRANSLOCATING ATPASE"/>
    <property type="match status" value="1"/>
</dbReference>
<dbReference type="EMBL" id="JBHLUB010000028">
    <property type="protein sequence ID" value="MFC0582098.1"/>
    <property type="molecule type" value="Genomic_DNA"/>
</dbReference>
<evidence type="ECO:0000259" key="2">
    <source>
        <dbReference type="Pfam" id="PF02374"/>
    </source>
</evidence>
<dbReference type="CDD" id="cd02035">
    <property type="entry name" value="ArsA"/>
    <property type="match status" value="1"/>
</dbReference>